<reference evidence="5 6" key="1">
    <citation type="submission" date="2019-03" db="EMBL/GenBank/DDBJ databases">
        <authorList>
            <person name="Molinero N."/>
            <person name="Sanchez B."/>
            <person name="Walker A."/>
            <person name="Duncan S."/>
            <person name="Delgado S."/>
            <person name="Margolles A."/>
        </authorList>
    </citation>
    <scope>NUCLEOTIDE SEQUENCE [LARGE SCALE GENOMIC DNA]</scope>
    <source>
        <strain evidence="5 6">IPLA60002</strain>
    </source>
</reference>
<dbReference type="InterPro" id="IPR017896">
    <property type="entry name" value="4Fe4S_Fe-S-bd"/>
</dbReference>
<dbReference type="Pfam" id="PF04422">
    <property type="entry name" value="FrhB_FdhB_N"/>
    <property type="match status" value="1"/>
</dbReference>
<evidence type="ECO:0000313" key="6">
    <source>
        <dbReference type="Proteomes" id="UP001056693"/>
    </source>
</evidence>
<accession>A0ABT0NJS0</accession>
<dbReference type="PANTHER" id="PTHR43193:SF2">
    <property type="entry name" value="POLYFERREDOXIN PROTEIN FWDF"/>
    <property type="match status" value="1"/>
</dbReference>
<dbReference type="InterPro" id="IPR007525">
    <property type="entry name" value="FrhB_FdhB_C"/>
</dbReference>
<evidence type="ECO:0000259" key="4">
    <source>
        <dbReference type="PROSITE" id="PS51379"/>
    </source>
</evidence>
<evidence type="ECO:0000313" key="5">
    <source>
        <dbReference type="EMBL" id="MCL3788157.1"/>
    </source>
</evidence>
<keyword evidence="3" id="KW-0411">Iron-sulfur</keyword>
<dbReference type="InterPro" id="IPR052977">
    <property type="entry name" value="Polyferredoxin-like_ET"/>
</dbReference>
<dbReference type="SUPFAM" id="SSF54862">
    <property type="entry name" value="4Fe-4S ferredoxins"/>
    <property type="match status" value="1"/>
</dbReference>
<dbReference type="PROSITE" id="PS00198">
    <property type="entry name" value="4FE4S_FER_1"/>
    <property type="match status" value="2"/>
</dbReference>
<comment type="caution">
    <text evidence="5">The sequence shown here is derived from an EMBL/GenBank/DDBJ whole genome shotgun (WGS) entry which is preliminary data.</text>
</comment>
<name>A0ABT0NJS0_9FIRM</name>
<evidence type="ECO:0000256" key="2">
    <source>
        <dbReference type="ARBA" id="ARBA00023004"/>
    </source>
</evidence>
<dbReference type="Proteomes" id="UP001056693">
    <property type="component" value="Unassembled WGS sequence"/>
</dbReference>
<feature type="domain" description="4Fe-4S ferredoxin-type" evidence="4">
    <location>
        <begin position="390"/>
        <end position="420"/>
    </location>
</feature>
<dbReference type="PROSITE" id="PS51379">
    <property type="entry name" value="4FE4S_FER_2"/>
    <property type="match status" value="2"/>
</dbReference>
<dbReference type="RefSeq" id="WP_249377063.1">
    <property type="nucleotide sequence ID" value="NZ_SNUZ01000012.1"/>
</dbReference>
<dbReference type="Pfam" id="PF04432">
    <property type="entry name" value="FrhB_FdhB_C"/>
    <property type="match status" value="1"/>
</dbReference>
<dbReference type="Pfam" id="PF12838">
    <property type="entry name" value="Fer4_7"/>
    <property type="match status" value="1"/>
</dbReference>
<dbReference type="InterPro" id="IPR007345">
    <property type="entry name" value="Polysacch_pyruvyl_Trfase"/>
</dbReference>
<evidence type="ECO:0000256" key="1">
    <source>
        <dbReference type="ARBA" id="ARBA00022723"/>
    </source>
</evidence>
<feature type="domain" description="4Fe-4S ferredoxin-type" evidence="4">
    <location>
        <begin position="425"/>
        <end position="454"/>
    </location>
</feature>
<dbReference type="InterPro" id="IPR017900">
    <property type="entry name" value="4Fe4S_Fe_S_CS"/>
</dbReference>
<dbReference type="InterPro" id="IPR007516">
    <property type="entry name" value="Co_F420_Hydgase/DH_bsu_N"/>
</dbReference>
<dbReference type="PANTHER" id="PTHR43193">
    <property type="match status" value="1"/>
</dbReference>
<evidence type="ECO:0000256" key="3">
    <source>
        <dbReference type="ARBA" id="ARBA00023014"/>
    </source>
</evidence>
<organism evidence="5 6">
    <name type="scientific">Ruminococcus bromii</name>
    <dbReference type="NCBI Taxonomy" id="40518"/>
    <lineage>
        <taxon>Bacteria</taxon>
        <taxon>Bacillati</taxon>
        <taxon>Bacillota</taxon>
        <taxon>Clostridia</taxon>
        <taxon>Eubacteriales</taxon>
        <taxon>Oscillospiraceae</taxon>
        <taxon>Ruminococcus</taxon>
    </lineage>
</organism>
<proteinExistence type="predicted"/>
<dbReference type="Pfam" id="PF04230">
    <property type="entry name" value="PS_pyruv_trans"/>
    <property type="match status" value="1"/>
</dbReference>
<keyword evidence="6" id="KW-1185">Reference proteome</keyword>
<dbReference type="EMBL" id="SNUZ01000012">
    <property type="protein sequence ID" value="MCL3788157.1"/>
    <property type="molecule type" value="Genomic_DNA"/>
</dbReference>
<dbReference type="Gene3D" id="3.30.70.20">
    <property type="match status" value="1"/>
</dbReference>
<sequence length="781" mass="88451">MLGLATPFKTQNYGTKLQAYAMQSIFTEMGYDTEIINFTYKSSKKDKLATLLSPKKLAAKIKYKKSQKGTAGNAEYSKCMAQRNAGFDNFVNQNLRITRNFLSLAALKEYSKRYDAVICGSDQIWLPVHIQQQYYTLSFVPKKTRRIAYAPSFGISSVEKADESLYKSAINGFDSLSCREMSGCDIIKNLTNKEAQLVLDPTLMVDKKIWDKMSGSTPKVDGEYIFCYFLGKNPEHRKKVRKLAEKTGLKVVCLPYIDGYTESDNGYADLALYDIAPDGFVNLIKNAKYVCTDSFHCSVFSTIFERQYFVFERFAQGTKGSTNTRLESLLKSLGLEYRQIKNSELADEWDGKLNKTIDYTQVQARLEKLKAHSAEYITAALDGILPAHEKHIKLYDKHDCCGCSACADKCPVKAISMKPDSEGFVYANVDESACIGCGACIKACPIKQFKKGTAEFSAVAAYSKDENIRHESTSGGIFTHLAKAIISNGGVVIGAAFDENFGVRHIAVDNIDDLKKFRSSKYVQSNTQGIYKETKALLDNKKTVLFSGTPCQIRALKSFLGKNYENLITVDLFCHGAPSPKIWNKYLEFANANNEHIDSISFRDKRISWENYSLTIKYKGHEKSAFWKDDAFARGFGFSLFNRPACSTCRLKSFPRISDITLGDLWLIQQIFPDLDDHKGISFVLLNNEKGKRLFNNIKSEIFFRDIPKEKLRLTYPVMGTPTKAHPNREAFFNRLDTVPFDELVFKYATVDKKREFKIKRNKFLSKLGILPVLKRLKKIL</sequence>
<gene>
    <name evidence="5" type="ORF">E2N93_09110</name>
</gene>
<keyword evidence="2" id="KW-0408">Iron</keyword>
<protein>
    <submittedName>
        <fullName evidence="5">4Fe-4S dicluster domain-containing protein</fullName>
    </submittedName>
</protein>
<keyword evidence="1" id="KW-0479">Metal-binding</keyword>